<evidence type="ECO:0000256" key="5">
    <source>
        <dbReference type="ARBA" id="ARBA00022741"/>
    </source>
</evidence>
<evidence type="ECO:0000256" key="7">
    <source>
        <dbReference type="ARBA" id="ARBA00022840"/>
    </source>
</evidence>
<dbReference type="EC" id="2.7.13.3" evidence="2"/>
<evidence type="ECO:0000259" key="12">
    <source>
        <dbReference type="PROSITE" id="PS50112"/>
    </source>
</evidence>
<dbReference type="GO" id="GO:0000155">
    <property type="term" value="F:phosphorelay sensor kinase activity"/>
    <property type="evidence" value="ECO:0007669"/>
    <property type="project" value="InterPro"/>
</dbReference>
<dbReference type="SUPFAM" id="SSF47384">
    <property type="entry name" value="Homodimeric domain of signal transducing histidine kinase"/>
    <property type="match status" value="1"/>
</dbReference>
<dbReference type="HOGENOM" id="CLU_000445_114_39_6"/>
<dbReference type="CDD" id="cd00130">
    <property type="entry name" value="PAS"/>
    <property type="match status" value="1"/>
</dbReference>
<dbReference type="RefSeq" id="WP_014110246.1">
    <property type="nucleotide sequence ID" value="NC_016041.1"/>
</dbReference>
<dbReference type="Pfam" id="PF02518">
    <property type="entry name" value="HATPase_c"/>
    <property type="match status" value="1"/>
</dbReference>
<dbReference type="SUPFAM" id="SSF55874">
    <property type="entry name" value="ATPase domain of HSP90 chaperone/DNA topoisomerase II/histidine kinase"/>
    <property type="match status" value="1"/>
</dbReference>
<keyword evidence="3" id="KW-0597">Phosphoprotein</keyword>
<feature type="domain" description="PAS" evidence="12">
    <location>
        <begin position="26"/>
        <end position="95"/>
    </location>
</feature>
<dbReference type="STRING" id="1085623.GNIT_3281"/>
<dbReference type="InterPro" id="IPR036890">
    <property type="entry name" value="HATPase_C_sf"/>
</dbReference>
<evidence type="ECO:0000256" key="2">
    <source>
        <dbReference type="ARBA" id="ARBA00012438"/>
    </source>
</evidence>
<dbReference type="InterPro" id="IPR003661">
    <property type="entry name" value="HisK_dim/P_dom"/>
</dbReference>
<comment type="catalytic activity">
    <reaction evidence="1">
        <text>ATP + protein L-histidine = ADP + protein N-phospho-L-histidine.</text>
        <dbReference type="EC" id="2.7.13.3"/>
    </reaction>
</comment>
<keyword evidence="4" id="KW-0808">Transferase</keyword>
<dbReference type="KEGG" id="gni:GNIT_3281"/>
<dbReference type="SMART" id="SM00387">
    <property type="entry name" value="HATPase_c"/>
    <property type="match status" value="1"/>
</dbReference>
<dbReference type="SMART" id="SM00388">
    <property type="entry name" value="HisKA"/>
    <property type="match status" value="1"/>
</dbReference>
<evidence type="ECO:0000256" key="6">
    <source>
        <dbReference type="ARBA" id="ARBA00022777"/>
    </source>
</evidence>
<dbReference type="SUPFAM" id="SSF55785">
    <property type="entry name" value="PYP-like sensor domain (PAS domain)"/>
    <property type="match status" value="1"/>
</dbReference>
<organism evidence="13 14">
    <name type="scientific">Glaciecola nitratireducens (strain JCM 12485 / KCTC 12276 / FR1064)</name>
    <dbReference type="NCBI Taxonomy" id="1085623"/>
    <lineage>
        <taxon>Bacteria</taxon>
        <taxon>Pseudomonadati</taxon>
        <taxon>Pseudomonadota</taxon>
        <taxon>Gammaproteobacteria</taxon>
        <taxon>Alteromonadales</taxon>
        <taxon>Alteromonadaceae</taxon>
        <taxon>Brumicola</taxon>
    </lineage>
</organism>
<name>G4QEA1_GLANF</name>
<dbReference type="InterPro" id="IPR000014">
    <property type="entry name" value="PAS"/>
</dbReference>
<gene>
    <name evidence="13" type="ordered locus">GNIT_3281</name>
</gene>
<dbReference type="PANTHER" id="PTHR43065:SF10">
    <property type="entry name" value="PEROXIDE STRESS-ACTIVATED HISTIDINE KINASE MAK3"/>
    <property type="match status" value="1"/>
</dbReference>
<dbReference type="Gene3D" id="3.30.450.20">
    <property type="entry name" value="PAS domain"/>
    <property type="match status" value="1"/>
</dbReference>
<dbReference type="FunFam" id="3.30.450.20:FF:000060">
    <property type="entry name" value="Sensor protein FixL"/>
    <property type="match status" value="1"/>
</dbReference>
<reference evidence="13 14" key="1">
    <citation type="journal article" date="2011" name="J. Bacteriol.">
        <title>Complete genome sequence of seawater bacterium Glaciecola nitratireducens FR1064T.</title>
        <authorList>
            <person name="Bian F."/>
            <person name="Qin Q.L."/>
            <person name="Xie B.B."/>
            <person name="Shu Y.L."/>
            <person name="Zhang X.Y."/>
            <person name="Yu Y."/>
            <person name="Chen B."/>
            <person name="Chen X.L."/>
            <person name="Zhou B.C."/>
            <person name="Zhang Y.Z."/>
        </authorList>
    </citation>
    <scope>NUCLEOTIDE SEQUENCE [LARGE SCALE GENOMIC DNA]</scope>
    <source>
        <strain evidence="14">JCM 12485 / KCTC 12276 / FR1064</strain>
    </source>
</reference>
<evidence type="ECO:0000256" key="10">
    <source>
        <dbReference type="ARBA" id="ARBA00070616"/>
    </source>
</evidence>
<dbReference type="InterPro" id="IPR036097">
    <property type="entry name" value="HisK_dim/P_sf"/>
</dbReference>
<dbReference type="Gene3D" id="1.10.287.130">
    <property type="match status" value="1"/>
</dbReference>
<dbReference type="PROSITE" id="PS50112">
    <property type="entry name" value="PAS"/>
    <property type="match status" value="1"/>
</dbReference>
<dbReference type="GO" id="GO:0006355">
    <property type="term" value="P:regulation of DNA-templated transcription"/>
    <property type="evidence" value="ECO:0007669"/>
    <property type="project" value="InterPro"/>
</dbReference>
<keyword evidence="7" id="KW-0067">ATP-binding</keyword>
<sequence length="400" mass="43814">MSQADQLTLAQVLSSEDSSAQNIKDASARLLAILDASPDAFIIIDQDGKIELVNATVESMFLYSKEELLGHNVNMLIPDSVKHAHNTYLSSYKESGNSNIIGTGRKLRAKKSDGKEFPIYLSVGEIKHASHAQFVGIIRDISSEEQYQTTLIDNQQKLTQAARLSSMGELAASIAHEINQPLTAISNYAQAAKRLLSSNDTDKTKMIHQALDGIESQAQRANEFIAGLKALANKHASHRERVALLPLMQESVKLAQLDARVLNHEIILDLEEGQGIEVFADPIQIQQVLLNLIRNALDAIEQVKGSPLLIRTTRLPNSDIEISVADCGTGIEKQTAERIFTPFFTTKTSGMGIGLAVCKTIINAHGGCIYFAENVPKGCIFSFSLPLFNKNQRQIEKTHG</sequence>
<evidence type="ECO:0000256" key="4">
    <source>
        <dbReference type="ARBA" id="ARBA00022679"/>
    </source>
</evidence>
<dbReference type="eggNOG" id="COG4191">
    <property type="taxonomic scope" value="Bacteria"/>
</dbReference>
<evidence type="ECO:0000256" key="9">
    <source>
        <dbReference type="ARBA" id="ARBA00059827"/>
    </source>
</evidence>
<keyword evidence="14" id="KW-1185">Reference proteome</keyword>
<dbReference type="InterPro" id="IPR003594">
    <property type="entry name" value="HATPase_dom"/>
</dbReference>
<dbReference type="InterPro" id="IPR013767">
    <property type="entry name" value="PAS_fold"/>
</dbReference>
<dbReference type="AlphaFoldDB" id="G4QEA1"/>
<dbReference type="InterPro" id="IPR035965">
    <property type="entry name" value="PAS-like_dom_sf"/>
</dbReference>
<accession>G4QEA1</accession>
<dbReference type="OrthoDB" id="7052769at2"/>
<keyword evidence="6 13" id="KW-0418">Kinase</keyword>
<dbReference type="Pfam" id="PF00989">
    <property type="entry name" value="PAS"/>
    <property type="match status" value="1"/>
</dbReference>
<dbReference type="Gene3D" id="3.30.565.10">
    <property type="entry name" value="Histidine kinase-like ATPase, C-terminal domain"/>
    <property type="match status" value="1"/>
</dbReference>
<dbReference type="Pfam" id="PF00512">
    <property type="entry name" value="HisKA"/>
    <property type="match status" value="1"/>
</dbReference>
<dbReference type="Proteomes" id="UP000009282">
    <property type="component" value="Chromosome"/>
</dbReference>
<dbReference type="EMBL" id="CP003060">
    <property type="protein sequence ID" value="AEP31375.1"/>
    <property type="molecule type" value="Genomic_DNA"/>
</dbReference>
<dbReference type="SMART" id="SM00091">
    <property type="entry name" value="PAS"/>
    <property type="match status" value="1"/>
</dbReference>
<evidence type="ECO:0000259" key="11">
    <source>
        <dbReference type="PROSITE" id="PS50109"/>
    </source>
</evidence>
<keyword evidence="5" id="KW-0547">Nucleotide-binding</keyword>
<dbReference type="InterPro" id="IPR005467">
    <property type="entry name" value="His_kinase_dom"/>
</dbReference>
<evidence type="ECO:0000313" key="14">
    <source>
        <dbReference type="Proteomes" id="UP000009282"/>
    </source>
</evidence>
<feature type="domain" description="Histidine kinase" evidence="11">
    <location>
        <begin position="173"/>
        <end position="389"/>
    </location>
</feature>
<keyword evidence="8" id="KW-0902">Two-component regulatory system</keyword>
<dbReference type="InterPro" id="IPR004358">
    <property type="entry name" value="Sig_transdc_His_kin-like_C"/>
</dbReference>
<evidence type="ECO:0000256" key="1">
    <source>
        <dbReference type="ARBA" id="ARBA00000085"/>
    </source>
</evidence>
<comment type="function">
    <text evidence="9">Putative oxygen sensor; modulates the activity of FixJ, a transcriptional activator of nitrogen fixation fixK gene. FixL probably acts as a kinase that phosphorylates FixJ.</text>
</comment>
<dbReference type="CDD" id="cd00082">
    <property type="entry name" value="HisKA"/>
    <property type="match status" value="1"/>
</dbReference>
<evidence type="ECO:0000256" key="3">
    <source>
        <dbReference type="ARBA" id="ARBA00022553"/>
    </source>
</evidence>
<dbReference type="PRINTS" id="PR00344">
    <property type="entry name" value="BCTRLSENSOR"/>
</dbReference>
<dbReference type="NCBIfam" id="TIGR00229">
    <property type="entry name" value="sensory_box"/>
    <property type="match status" value="1"/>
</dbReference>
<dbReference type="GO" id="GO:0005524">
    <property type="term" value="F:ATP binding"/>
    <property type="evidence" value="ECO:0007669"/>
    <property type="project" value="UniProtKB-KW"/>
</dbReference>
<dbReference type="PANTHER" id="PTHR43065">
    <property type="entry name" value="SENSOR HISTIDINE KINASE"/>
    <property type="match status" value="1"/>
</dbReference>
<evidence type="ECO:0000313" key="13">
    <source>
        <dbReference type="EMBL" id="AEP31375.1"/>
    </source>
</evidence>
<protein>
    <recommendedName>
        <fullName evidence="10">Sensor protein FixL</fullName>
        <ecNumber evidence="2">2.7.13.3</ecNumber>
    </recommendedName>
</protein>
<evidence type="ECO:0000256" key="8">
    <source>
        <dbReference type="ARBA" id="ARBA00023012"/>
    </source>
</evidence>
<proteinExistence type="predicted"/>
<dbReference type="PROSITE" id="PS50109">
    <property type="entry name" value="HIS_KIN"/>
    <property type="match status" value="1"/>
</dbReference>